<evidence type="ECO:0000256" key="6">
    <source>
        <dbReference type="RuleBase" id="RU003682"/>
    </source>
</evidence>
<dbReference type="PANTHER" id="PTHR47991">
    <property type="entry name" value="OXOGLUTARATE/IRON-DEPENDENT DIOXYGENASE"/>
    <property type="match status" value="1"/>
</dbReference>
<evidence type="ECO:0000313" key="7">
    <source>
        <dbReference type="Proteomes" id="UP000235220"/>
    </source>
</evidence>
<gene>
    <name evidence="8" type="primary">LOC108987485</name>
</gene>
<reference evidence="8" key="1">
    <citation type="submission" date="2025-08" db="UniProtKB">
        <authorList>
            <consortium name="RefSeq"/>
        </authorList>
    </citation>
    <scope>IDENTIFICATION</scope>
    <source>
        <tissue evidence="8">Leaves</tissue>
    </source>
</reference>
<organism evidence="7 8">
    <name type="scientific">Juglans regia</name>
    <name type="common">English walnut</name>
    <dbReference type="NCBI Taxonomy" id="51240"/>
    <lineage>
        <taxon>Eukaryota</taxon>
        <taxon>Viridiplantae</taxon>
        <taxon>Streptophyta</taxon>
        <taxon>Embryophyta</taxon>
        <taxon>Tracheophyta</taxon>
        <taxon>Spermatophyta</taxon>
        <taxon>Magnoliopsida</taxon>
        <taxon>eudicotyledons</taxon>
        <taxon>Gunneridae</taxon>
        <taxon>Pentapetalae</taxon>
        <taxon>rosids</taxon>
        <taxon>fabids</taxon>
        <taxon>Fagales</taxon>
        <taxon>Juglandaceae</taxon>
        <taxon>Juglans</taxon>
    </lineage>
</organism>
<dbReference type="GO" id="GO:0046872">
    <property type="term" value="F:metal ion binding"/>
    <property type="evidence" value="ECO:0007669"/>
    <property type="project" value="UniProtKB-KW"/>
</dbReference>
<dbReference type="InterPro" id="IPR026992">
    <property type="entry name" value="DIOX_N"/>
</dbReference>
<keyword evidence="2 6" id="KW-0479">Metal-binding</keyword>
<dbReference type="OrthoDB" id="288590at2759"/>
<accession>A0A2I4E973</accession>
<dbReference type="InterPro" id="IPR005123">
    <property type="entry name" value="Oxoglu/Fe-dep_dioxygenase_dom"/>
</dbReference>
<protein>
    <submittedName>
        <fullName evidence="8">Codeine O-demethylase-like</fullName>
    </submittedName>
</protein>
<keyword evidence="4 6" id="KW-0560">Oxidoreductase</keyword>
<dbReference type="Gene3D" id="2.60.120.330">
    <property type="entry name" value="B-lactam Antibiotic, Isopenicillin N Synthase, Chain"/>
    <property type="match status" value="1"/>
</dbReference>
<dbReference type="Gramene" id="Jr04_10180_p1">
    <property type="protein sequence ID" value="cds.Jr04_10180_p1"/>
    <property type="gene ID" value="Jr04_10180"/>
</dbReference>
<evidence type="ECO:0000256" key="5">
    <source>
        <dbReference type="ARBA" id="ARBA00023004"/>
    </source>
</evidence>
<keyword evidence="7" id="KW-1185">Reference proteome</keyword>
<dbReference type="FunFam" id="2.60.120.330:FF:000001">
    <property type="entry name" value="Protein SRG1"/>
    <property type="match status" value="1"/>
</dbReference>
<dbReference type="InterPro" id="IPR050295">
    <property type="entry name" value="Plant_2OG-oxidoreductases"/>
</dbReference>
<evidence type="ECO:0000256" key="2">
    <source>
        <dbReference type="ARBA" id="ARBA00022723"/>
    </source>
</evidence>
<dbReference type="InterPro" id="IPR027443">
    <property type="entry name" value="IPNS-like_sf"/>
</dbReference>
<keyword evidence="3" id="KW-0847">Vitamin C</keyword>
<evidence type="ECO:0000256" key="4">
    <source>
        <dbReference type="ARBA" id="ARBA00023002"/>
    </source>
</evidence>
<dbReference type="GO" id="GO:0016491">
    <property type="term" value="F:oxidoreductase activity"/>
    <property type="evidence" value="ECO:0007669"/>
    <property type="project" value="UniProtKB-KW"/>
</dbReference>
<comment type="similarity">
    <text evidence="1 6">Belongs to the iron/ascorbate-dependent oxidoreductase family.</text>
</comment>
<dbReference type="GO" id="GO:0031418">
    <property type="term" value="F:L-ascorbic acid binding"/>
    <property type="evidence" value="ECO:0007669"/>
    <property type="project" value="UniProtKB-KW"/>
</dbReference>
<name>A0A2I4E973_JUGRE</name>
<evidence type="ECO:0000313" key="8">
    <source>
        <dbReference type="RefSeq" id="XP_018815955.1"/>
    </source>
</evidence>
<proteinExistence type="inferred from homology"/>
<dbReference type="Pfam" id="PF14226">
    <property type="entry name" value="DIOX_N"/>
    <property type="match status" value="1"/>
</dbReference>
<dbReference type="Pfam" id="PF03171">
    <property type="entry name" value="2OG-FeII_Oxy"/>
    <property type="match status" value="1"/>
</dbReference>
<dbReference type="Proteomes" id="UP000235220">
    <property type="component" value="Chromosome 4"/>
</dbReference>
<dbReference type="KEGG" id="jre:108987485"/>
<dbReference type="RefSeq" id="XP_018815955.1">
    <property type="nucleotide sequence ID" value="XM_018960410.2"/>
</dbReference>
<dbReference type="GeneID" id="108987485"/>
<sequence length="370" mass="42150">MATLDEVDFLSTNSVLSIMELTKKPLTTIPQDYICPDQEPVLLGLSHDCNTTSFPTLPTIDMEKLIIGETTDLDQLDKLHSACKAWGLFQLVNHGVSSSLLNKLNKEIEEFFKLPLEEKMKYKVRPGDVEGYGTVIRPKARNLDWGYRFYMTINPIHRRKPYLFPELPPSLRNTLESYFSELKKLGMTLMELMGKALKIDKREMEELFEDGMRSVRMTCYPPCPQPELVVGFPPHSDATGITILHQVNGVEGLQIKKDGVWIPVNFLPHAFVVNVGDIMEILSNGAYTSAEHRVAVNLEKERISIAVFFNPKSEAEIEPLKSLLNTTKSPPLFRRVSIEDFHKDFFSRDFKGKTNLEYLRIKTGEGNTHD</sequence>
<keyword evidence="5 6" id="KW-0408">Iron</keyword>
<evidence type="ECO:0000256" key="3">
    <source>
        <dbReference type="ARBA" id="ARBA00022896"/>
    </source>
</evidence>
<dbReference type="AlphaFoldDB" id="A0A2I4E973"/>
<dbReference type="PROSITE" id="PS51471">
    <property type="entry name" value="FE2OG_OXY"/>
    <property type="match status" value="1"/>
</dbReference>
<dbReference type="InterPro" id="IPR044861">
    <property type="entry name" value="IPNS-like_FE2OG_OXY"/>
</dbReference>
<dbReference type="SUPFAM" id="SSF51197">
    <property type="entry name" value="Clavaminate synthase-like"/>
    <property type="match status" value="1"/>
</dbReference>
<evidence type="ECO:0000256" key="1">
    <source>
        <dbReference type="ARBA" id="ARBA00008056"/>
    </source>
</evidence>